<evidence type="ECO:0000256" key="1">
    <source>
        <dbReference type="ARBA" id="ARBA00010048"/>
    </source>
</evidence>
<evidence type="ECO:0008006" key="5">
    <source>
        <dbReference type="Google" id="ProtNLM"/>
    </source>
</evidence>
<evidence type="ECO:0000313" key="3">
    <source>
        <dbReference type="EMBL" id="KAK2155409.1"/>
    </source>
</evidence>
<dbReference type="GO" id="GO:0006457">
    <property type="term" value="P:protein folding"/>
    <property type="evidence" value="ECO:0007669"/>
    <property type="project" value="InterPro"/>
</dbReference>
<comment type="similarity">
    <text evidence="1">Belongs to the prefoldin subunit alpha family.</text>
</comment>
<accession>A0AAD9N5U5</accession>
<dbReference type="Pfam" id="PF02996">
    <property type="entry name" value="Prefoldin"/>
    <property type="match status" value="1"/>
</dbReference>
<dbReference type="EMBL" id="JAODUP010000241">
    <property type="protein sequence ID" value="KAK2155409.1"/>
    <property type="molecule type" value="Genomic_DNA"/>
</dbReference>
<dbReference type="PANTHER" id="PTHR12674:SF2">
    <property type="entry name" value="PREFOLDIN SUBUNIT 5"/>
    <property type="match status" value="1"/>
</dbReference>
<comment type="caution">
    <text evidence="3">The sequence shown here is derived from an EMBL/GenBank/DDBJ whole genome shotgun (WGS) entry which is preliminary data.</text>
</comment>
<dbReference type="GO" id="GO:1990114">
    <property type="term" value="P:RNA polymerase II core complex assembly"/>
    <property type="evidence" value="ECO:0007669"/>
    <property type="project" value="TreeGrafter"/>
</dbReference>
<dbReference type="GO" id="GO:0051082">
    <property type="term" value="F:unfolded protein binding"/>
    <property type="evidence" value="ECO:0007669"/>
    <property type="project" value="InterPro"/>
</dbReference>
<dbReference type="GO" id="GO:1990113">
    <property type="term" value="P:RNA polymerase I assembly"/>
    <property type="evidence" value="ECO:0007669"/>
    <property type="project" value="TreeGrafter"/>
</dbReference>
<dbReference type="Proteomes" id="UP001208570">
    <property type="component" value="Unassembled WGS sequence"/>
</dbReference>
<name>A0AAD9N5U5_9ANNE</name>
<sequence>MPGKEVPITELGPSHLNQLSQQLDQEIEFIQNSMSQLKVVQTKFVESRDSLDKIIPDNKGKEILVPLTSSMYVNGQLSDVEKVLINIGTGYYIEKPIPEAKEYFKRKMEYLTTQIEKLQPALQEKYKMKQAVVEMLQVKVQAQIAAQQQVAKS</sequence>
<evidence type="ECO:0000256" key="2">
    <source>
        <dbReference type="ARBA" id="ARBA00023186"/>
    </source>
</evidence>
<organism evidence="3 4">
    <name type="scientific">Paralvinella palmiformis</name>
    <dbReference type="NCBI Taxonomy" id="53620"/>
    <lineage>
        <taxon>Eukaryota</taxon>
        <taxon>Metazoa</taxon>
        <taxon>Spiralia</taxon>
        <taxon>Lophotrochozoa</taxon>
        <taxon>Annelida</taxon>
        <taxon>Polychaeta</taxon>
        <taxon>Sedentaria</taxon>
        <taxon>Canalipalpata</taxon>
        <taxon>Terebellida</taxon>
        <taxon>Terebelliformia</taxon>
        <taxon>Alvinellidae</taxon>
        <taxon>Paralvinella</taxon>
    </lineage>
</organism>
<reference evidence="3" key="1">
    <citation type="journal article" date="2023" name="Mol. Biol. Evol.">
        <title>Third-Generation Sequencing Reveals the Adaptive Role of the Epigenome in Three Deep-Sea Polychaetes.</title>
        <authorList>
            <person name="Perez M."/>
            <person name="Aroh O."/>
            <person name="Sun Y."/>
            <person name="Lan Y."/>
            <person name="Juniper S.K."/>
            <person name="Young C.R."/>
            <person name="Angers B."/>
            <person name="Qian P.Y."/>
        </authorList>
    </citation>
    <scope>NUCLEOTIDE SEQUENCE</scope>
    <source>
        <strain evidence="3">P08H-3</strain>
    </source>
</reference>
<proteinExistence type="inferred from homology"/>
<dbReference type="GO" id="GO:1990115">
    <property type="term" value="P:RNA polymerase III assembly"/>
    <property type="evidence" value="ECO:0007669"/>
    <property type="project" value="TreeGrafter"/>
</dbReference>
<evidence type="ECO:0000313" key="4">
    <source>
        <dbReference type="Proteomes" id="UP001208570"/>
    </source>
</evidence>
<dbReference type="HAMAP" id="MF_00308">
    <property type="entry name" value="PfdA"/>
    <property type="match status" value="1"/>
</dbReference>
<dbReference type="NCBIfam" id="TIGR00293">
    <property type="entry name" value="prefoldin subunit alpha"/>
    <property type="match status" value="1"/>
</dbReference>
<protein>
    <recommendedName>
        <fullName evidence="5">Prefoldin subunit 5</fullName>
    </recommendedName>
</protein>
<keyword evidence="4" id="KW-1185">Reference proteome</keyword>
<gene>
    <name evidence="3" type="ORF">LSH36_241g04056</name>
</gene>
<dbReference type="SUPFAM" id="SSF46579">
    <property type="entry name" value="Prefoldin"/>
    <property type="match status" value="1"/>
</dbReference>
<dbReference type="PANTHER" id="PTHR12674">
    <property type="entry name" value="PREFOLDIN SUBUNIT 5"/>
    <property type="match status" value="1"/>
</dbReference>
<dbReference type="Gene3D" id="1.10.287.370">
    <property type="match status" value="1"/>
</dbReference>
<keyword evidence="2" id="KW-0143">Chaperone</keyword>
<dbReference type="GO" id="GO:0005737">
    <property type="term" value="C:cytoplasm"/>
    <property type="evidence" value="ECO:0007669"/>
    <property type="project" value="TreeGrafter"/>
</dbReference>
<dbReference type="InterPro" id="IPR009053">
    <property type="entry name" value="Prefoldin"/>
</dbReference>
<dbReference type="FunFam" id="1.10.287.370:FF:000004">
    <property type="entry name" value="Probable prefoldin subunit 5"/>
    <property type="match status" value="1"/>
</dbReference>
<dbReference type="GO" id="GO:0016272">
    <property type="term" value="C:prefoldin complex"/>
    <property type="evidence" value="ECO:0007669"/>
    <property type="project" value="InterPro"/>
</dbReference>
<dbReference type="AlphaFoldDB" id="A0AAD9N5U5"/>
<dbReference type="CDD" id="cd23157">
    <property type="entry name" value="Prefoldin_5"/>
    <property type="match status" value="1"/>
</dbReference>
<dbReference type="InterPro" id="IPR011599">
    <property type="entry name" value="PFD_alpha_archaea"/>
</dbReference>
<dbReference type="InterPro" id="IPR004127">
    <property type="entry name" value="Prefoldin_subunit_alpha"/>
</dbReference>